<name>A0A6V7XM54_MELEN</name>
<proteinExistence type="predicted"/>
<dbReference type="AlphaFoldDB" id="A0A6V7XM54"/>
<dbReference type="EMBL" id="CAJEWN010001831">
    <property type="protein sequence ID" value="CAD2200318.1"/>
    <property type="molecule type" value="Genomic_DNA"/>
</dbReference>
<protein>
    <submittedName>
        <fullName evidence="1">Uncharacterized protein</fullName>
    </submittedName>
</protein>
<evidence type="ECO:0000313" key="2">
    <source>
        <dbReference type="Proteomes" id="UP000580250"/>
    </source>
</evidence>
<evidence type="ECO:0000313" key="1">
    <source>
        <dbReference type="EMBL" id="CAD2200318.1"/>
    </source>
</evidence>
<dbReference type="Proteomes" id="UP000580250">
    <property type="component" value="Unassembled WGS sequence"/>
</dbReference>
<gene>
    <name evidence="1" type="ORF">MENT_LOCUS53775</name>
</gene>
<sequence length="64" mass="7698">MIDKGKNYFKQTNRLLFIIILFSFFEKIDVFDFNIFEPYQNYIIFVPHQPLIDHGRIISPALMS</sequence>
<comment type="caution">
    <text evidence="1">The sequence shown here is derived from an EMBL/GenBank/DDBJ whole genome shotgun (WGS) entry which is preliminary data.</text>
</comment>
<accession>A0A6V7XM54</accession>
<reference evidence="1 2" key="1">
    <citation type="submission" date="2020-08" db="EMBL/GenBank/DDBJ databases">
        <authorList>
            <person name="Koutsovoulos G."/>
            <person name="Danchin GJ E."/>
        </authorList>
    </citation>
    <scope>NUCLEOTIDE SEQUENCE [LARGE SCALE GENOMIC DNA]</scope>
</reference>
<organism evidence="1 2">
    <name type="scientific">Meloidogyne enterolobii</name>
    <name type="common">Root-knot nematode worm</name>
    <name type="synonym">Meloidogyne mayaguensis</name>
    <dbReference type="NCBI Taxonomy" id="390850"/>
    <lineage>
        <taxon>Eukaryota</taxon>
        <taxon>Metazoa</taxon>
        <taxon>Ecdysozoa</taxon>
        <taxon>Nematoda</taxon>
        <taxon>Chromadorea</taxon>
        <taxon>Rhabditida</taxon>
        <taxon>Tylenchina</taxon>
        <taxon>Tylenchomorpha</taxon>
        <taxon>Tylenchoidea</taxon>
        <taxon>Meloidogynidae</taxon>
        <taxon>Meloidogyninae</taxon>
        <taxon>Meloidogyne</taxon>
    </lineage>
</organism>